<protein>
    <submittedName>
        <fullName evidence="2">Uncharacterized protein</fullName>
    </submittedName>
</protein>
<organism evidence="2">
    <name type="scientific">Anguilla anguilla</name>
    <name type="common">European freshwater eel</name>
    <name type="synonym">Muraena anguilla</name>
    <dbReference type="NCBI Taxonomy" id="7936"/>
    <lineage>
        <taxon>Eukaryota</taxon>
        <taxon>Metazoa</taxon>
        <taxon>Chordata</taxon>
        <taxon>Craniata</taxon>
        <taxon>Vertebrata</taxon>
        <taxon>Euteleostomi</taxon>
        <taxon>Actinopterygii</taxon>
        <taxon>Neopterygii</taxon>
        <taxon>Teleostei</taxon>
        <taxon>Anguilliformes</taxon>
        <taxon>Anguillidae</taxon>
        <taxon>Anguilla</taxon>
    </lineage>
</organism>
<reference evidence="2" key="1">
    <citation type="submission" date="2014-11" db="EMBL/GenBank/DDBJ databases">
        <authorList>
            <person name="Amaro Gonzalez C."/>
        </authorList>
    </citation>
    <scope>NUCLEOTIDE SEQUENCE</scope>
</reference>
<feature type="transmembrane region" description="Helical" evidence="1">
    <location>
        <begin position="49"/>
        <end position="66"/>
    </location>
</feature>
<dbReference type="AlphaFoldDB" id="A0A0E9X6S3"/>
<proteinExistence type="predicted"/>
<dbReference type="EMBL" id="GBXM01011194">
    <property type="protein sequence ID" value="JAH97383.1"/>
    <property type="molecule type" value="Transcribed_RNA"/>
</dbReference>
<evidence type="ECO:0000256" key="1">
    <source>
        <dbReference type="SAM" id="Phobius"/>
    </source>
</evidence>
<accession>A0A0E9X6S3</accession>
<evidence type="ECO:0000313" key="2">
    <source>
        <dbReference type="EMBL" id="JAH97383.1"/>
    </source>
</evidence>
<keyword evidence="1" id="KW-0472">Membrane</keyword>
<keyword evidence="1" id="KW-0812">Transmembrane</keyword>
<sequence length="112" mass="13117">MKGRIEKNLQFYYFSTFTGTSHLTGRAQMWRWREGVVTSFARKAHSHSLYIVPLGGDIFLIAYGYGIHSMKQTKRLNITLHYITFIWQTLLSKATYKKSAFHGRRQLLNTVQ</sequence>
<name>A0A0E9X6S3_ANGAN</name>
<keyword evidence="1" id="KW-1133">Transmembrane helix</keyword>
<reference evidence="2" key="2">
    <citation type="journal article" date="2015" name="Fish Shellfish Immunol.">
        <title>Early steps in the European eel (Anguilla anguilla)-Vibrio vulnificus interaction in the gills: Role of the RtxA13 toxin.</title>
        <authorList>
            <person name="Callol A."/>
            <person name="Pajuelo D."/>
            <person name="Ebbesson L."/>
            <person name="Teles M."/>
            <person name="MacKenzie S."/>
            <person name="Amaro C."/>
        </authorList>
    </citation>
    <scope>NUCLEOTIDE SEQUENCE</scope>
</reference>